<evidence type="ECO:0000259" key="12">
    <source>
        <dbReference type="Pfam" id="PF10502"/>
    </source>
</evidence>
<keyword evidence="5 8" id="KW-0645">Protease</keyword>
<name>A0A9D1HKW6_9FIRM</name>
<feature type="active site" evidence="7">
    <location>
        <position position="255"/>
    </location>
</feature>
<feature type="active site" evidence="7">
    <location>
        <position position="299"/>
    </location>
</feature>
<dbReference type="GO" id="GO:0006465">
    <property type="term" value="P:signal peptide processing"/>
    <property type="evidence" value="ECO:0007669"/>
    <property type="project" value="InterPro"/>
</dbReference>
<dbReference type="Gene3D" id="2.10.109.10">
    <property type="entry name" value="Umud Fragment, subunit A"/>
    <property type="match status" value="1"/>
</dbReference>
<protein>
    <recommendedName>
        <fullName evidence="4 8">Signal peptidase I</fullName>
        <ecNumber evidence="4 8">3.4.21.89</ecNumber>
    </recommendedName>
</protein>
<keyword evidence="8" id="KW-1133">Transmembrane helix</keyword>
<dbReference type="Proteomes" id="UP000824124">
    <property type="component" value="Unassembled WGS sequence"/>
</dbReference>
<dbReference type="PROSITE" id="PS00760">
    <property type="entry name" value="SPASE_I_2"/>
    <property type="match status" value="1"/>
</dbReference>
<evidence type="ECO:0000256" key="1">
    <source>
        <dbReference type="ARBA" id="ARBA00000677"/>
    </source>
</evidence>
<dbReference type="PROSITE" id="PS00761">
    <property type="entry name" value="SPASE_I_3"/>
    <property type="match status" value="1"/>
</dbReference>
<evidence type="ECO:0000256" key="11">
    <source>
        <dbReference type="SAM" id="MobiDB-lite"/>
    </source>
</evidence>
<dbReference type="InterPro" id="IPR019758">
    <property type="entry name" value="Pept_S26A_signal_pept_1_CS"/>
</dbReference>
<dbReference type="InterPro" id="IPR019757">
    <property type="entry name" value="Pept_S26A_signal_pept_1_Lys-AS"/>
</dbReference>
<feature type="compositionally biased region" description="Basic and acidic residues" evidence="11">
    <location>
        <begin position="204"/>
        <end position="215"/>
    </location>
</feature>
<reference evidence="13" key="1">
    <citation type="submission" date="2020-10" db="EMBL/GenBank/DDBJ databases">
        <authorList>
            <person name="Gilroy R."/>
        </authorList>
    </citation>
    <scope>NUCLEOTIDE SEQUENCE</scope>
    <source>
        <strain evidence="13">2830</strain>
    </source>
</reference>
<evidence type="ECO:0000256" key="8">
    <source>
        <dbReference type="RuleBase" id="RU003993"/>
    </source>
</evidence>
<dbReference type="InterPro" id="IPR019756">
    <property type="entry name" value="Pept_S26A_signal_pept_1_Ser-AS"/>
</dbReference>
<evidence type="ECO:0000256" key="6">
    <source>
        <dbReference type="ARBA" id="ARBA00022801"/>
    </source>
</evidence>
<accession>A0A9D1HKW6</accession>
<dbReference type="Pfam" id="PF10502">
    <property type="entry name" value="Peptidase_S26"/>
    <property type="match status" value="1"/>
</dbReference>
<evidence type="ECO:0000256" key="3">
    <source>
        <dbReference type="ARBA" id="ARBA00009370"/>
    </source>
</evidence>
<organism evidence="13 14">
    <name type="scientific">Candidatus Avidehalobacter gallistercoris</name>
    <dbReference type="NCBI Taxonomy" id="2840694"/>
    <lineage>
        <taxon>Bacteria</taxon>
        <taxon>Bacillati</taxon>
        <taxon>Bacillota</taxon>
        <taxon>Clostridia</taxon>
        <taxon>Eubacteriales</taxon>
        <taxon>Peptococcaceae</taxon>
        <taxon>Peptococcaceae incertae sedis</taxon>
        <taxon>Candidatus Avidehalobacter</taxon>
    </lineage>
</organism>
<dbReference type="CDD" id="cd06530">
    <property type="entry name" value="S26_SPase_I"/>
    <property type="match status" value="1"/>
</dbReference>
<evidence type="ECO:0000256" key="7">
    <source>
        <dbReference type="PIRSR" id="PIRSR600223-1"/>
    </source>
</evidence>
<dbReference type="InterPro" id="IPR036286">
    <property type="entry name" value="LexA/Signal_pep-like_sf"/>
</dbReference>
<evidence type="ECO:0000313" key="13">
    <source>
        <dbReference type="EMBL" id="HIU10984.1"/>
    </source>
</evidence>
<dbReference type="InterPro" id="IPR000223">
    <property type="entry name" value="Pept_S26A_signal_pept_1"/>
</dbReference>
<evidence type="ECO:0000256" key="4">
    <source>
        <dbReference type="ARBA" id="ARBA00013208"/>
    </source>
</evidence>
<feature type="transmembrane region" description="Helical" evidence="8">
    <location>
        <begin position="224"/>
        <end position="247"/>
    </location>
</feature>
<dbReference type="PRINTS" id="PR00727">
    <property type="entry name" value="LEADERPTASE"/>
</dbReference>
<evidence type="ECO:0000256" key="9">
    <source>
        <dbReference type="RuleBase" id="RU362042"/>
    </source>
</evidence>
<keyword evidence="10" id="KW-0175">Coiled coil</keyword>
<dbReference type="NCBIfam" id="TIGR02227">
    <property type="entry name" value="sigpep_I_bact"/>
    <property type="match status" value="1"/>
</dbReference>
<dbReference type="PROSITE" id="PS00501">
    <property type="entry name" value="SPASE_I_1"/>
    <property type="match status" value="1"/>
</dbReference>
<comment type="subcellular location">
    <subcellularLocation>
        <location evidence="2">Cell membrane</location>
        <topology evidence="2">Single-pass type II membrane protein</topology>
    </subcellularLocation>
    <subcellularLocation>
        <location evidence="9">Membrane</location>
        <topology evidence="9">Single-pass type II membrane protein</topology>
    </subcellularLocation>
</comment>
<dbReference type="SUPFAM" id="SSF51306">
    <property type="entry name" value="LexA/Signal peptidase"/>
    <property type="match status" value="1"/>
</dbReference>
<feature type="domain" description="Peptidase S26" evidence="12">
    <location>
        <begin position="227"/>
        <end position="380"/>
    </location>
</feature>
<dbReference type="EC" id="3.4.21.89" evidence="4 8"/>
<dbReference type="GO" id="GO:0004252">
    <property type="term" value="F:serine-type endopeptidase activity"/>
    <property type="evidence" value="ECO:0007669"/>
    <property type="project" value="InterPro"/>
</dbReference>
<feature type="region of interest" description="Disordered" evidence="11">
    <location>
        <begin position="190"/>
        <end position="216"/>
    </location>
</feature>
<sequence length="390" mass="43591">MSNQKPAATTDLSAYQKQLGELAENSRELTQALYREIQRQQSLMTAASGMIRHTKAQIDAEQAKLNQLEEISRRALRDLANAKDNSDRAMQAYNAKLEEVKNLRAKLDAEHAEMAAQQQQAKDVITRWQQQRFFHQKQQAVLSRLSANDTTNLPDLADLTPKMQEQSTSAAPGGKEHVNADFWEKKQHTALKLRPVEQPPATDKSNKPEKEEIDTPKPSLAKAVLGYIICIVIAVGLAFAIRTWVLMPTEVSGTSMQPTLEPHDKLLTSPLPYLWGEPERGDIIVFQAPSEPDGVYYVKRVVGLPGEHVLIEDGAVYIEGEKLAEPYLSEVTTEGYVNTVVPEKSLFVLGDNRTVSHDSRDSDVACISYDEIRGQAIWRLFPLESFGSIE</sequence>
<evidence type="ECO:0000256" key="2">
    <source>
        <dbReference type="ARBA" id="ARBA00004401"/>
    </source>
</evidence>
<proteinExistence type="inferred from homology"/>
<dbReference type="AlphaFoldDB" id="A0A9D1HKW6"/>
<comment type="caution">
    <text evidence="13">The sequence shown here is derived from an EMBL/GenBank/DDBJ whole genome shotgun (WGS) entry which is preliminary data.</text>
</comment>
<feature type="coiled-coil region" evidence="10">
    <location>
        <begin position="12"/>
        <end position="120"/>
    </location>
</feature>
<evidence type="ECO:0000313" key="14">
    <source>
        <dbReference type="Proteomes" id="UP000824124"/>
    </source>
</evidence>
<gene>
    <name evidence="13" type="primary">lepB</name>
    <name evidence="13" type="ORF">IAB00_07115</name>
</gene>
<dbReference type="EMBL" id="DVMH01000035">
    <property type="protein sequence ID" value="HIU10984.1"/>
    <property type="molecule type" value="Genomic_DNA"/>
</dbReference>
<evidence type="ECO:0000256" key="10">
    <source>
        <dbReference type="SAM" id="Coils"/>
    </source>
</evidence>
<keyword evidence="6 8" id="KW-0378">Hydrolase</keyword>
<dbReference type="GO" id="GO:0005886">
    <property type="term" value="C:plasma membrane"/>
    <property type="evidence" value="ECO:0007669"/>
    <property type="project" value="UniProtKB-SubCell"/>
</dbReference>
<comment type="similarity">
    <text evidence="3 9">Belongs to the peptidase S26 family.</text>
</comment>
<dbReference type="InterPro" id="IPR019533">
    <property type="entry name" value="Peptidase_S26"/>
</dbReference>
<keyword evidence="8" id="KW-0472">Membrane</keyword>
<evidence type="ECO:0000256" key="5">
    <source>
        <dbReference type="ARBA" id="ARBA00022670"/>
    </source>
</evidence>
<dbReference type="PANTHER" id="PTHR43390">
    <property type="entry name" value="SIGNAL PEPTIDASE I"/>
    <property type="match status" value="1"/>
</dbReference>
<feature type="region of interest" description="Disordered" evidence="11">
    <location>
        <begin position="152"/>
        <end position="176"/>
    </location>
</feature>
<reference evidence="13" key="2">
    <citation type="journal article" date="2021" name="PeerJ">
        <title>Extensive microbial diversity within the chicken gut microbiome revealed by metagenomics and culture.</title>
        <authorList>
            <person name="Gilroy R."/>
            <person name="Ravi A."/>
            <person name="Getino M."/>
            <person name="Pursley I."/>
            <person name="Horton D.L."/>
            <person name="Alikhan N.F."/>
            <person name="Baker D."/>
            <person name="Gharbi K."/>
            <person name="Hall N."/>
            <person name="Watson M."/>
            <person name="Adriaenssens E.M."/>
            <person name="Foster-Nyarko E."/>
            <person name="Jarju S."/>
            <person name="Secka A."/>
            <person name="Antonio M."/>
            <person name="Oren A."/>
            <person name="Chaudhuri R.R."/>
            <person name="La Ragione R."/>
            <person name="Hildebrand F."/>
            <person name="Pallen M.J."/>
        </authorList>
    </citation>
    <scope>NUCLEOTIDE SEQUENCE</scope>
    <source>
        <strain evidence="13">2830</strain>
    </source>
</reference>
<dbReference type="PANTHER" id="PTHR43390:SF1">
    <property type="entry name" value="CHLOROPLAST PROCESSING PEPTIDASE"/>
    <property type="match status" value="1"/>
</dbReference>
<keyword evidence="8" id="KW-0812">Transmembrane</keyword>
<dbReference type="GO" id="GO:0009003">
    <property type="term" value="F:signal peptidase activity"/>
    <property type="evidence" value="ECO:0007669"/>
    <property type="project" value="UniProtKB-EC"/>
</dbReference>
<comment type="catalytic activity">
    <reaction evidence="1 8">
        <text>Cleavage of hydrophobic, N-terminal signal or leader sequences from secreted and periplasmic proteins.</text>
        <dbReference type="EC" id="3.4.21.89"/>
    </reaction>
</comment>